<keyword evidence="5" id="KW-1185">Reference proteome</keyword>
<dbReference type="Gene3D" id="3.40.109.10">
    <property type="entry name" value="NADH Oxidase"/>
    <property type="match status" value="2"/>
</dbReference>
<feature type="domain" description="Nitroreductase" evidence="3">
    <location>
        <begin position="7"/>
        <end position="159"/>
    </location>
</feature>
<evidence type="ECO:0000256" key="1">
    <source>
        <dbReference type="ARBA" id="ARBA00007118"/>
    </source>
</evidence>
<dbReference type="Pfam" id="PF00881">
    <property type="entry name" value="Nitroreductase"/>
    <property type="match status" value="1"/>
</dbReference>
<dbReference type="RefSeq" id="WP_074790044.1">
    <property type="nucleotide sequence ID" value="NZ_FNZX01000006.1"/>
</dbReference>
<evidence type="ECO:0000256" key="2">
    <source>
        <dbReference type="ARBA" id="ARBA00023002"/>
    </source>
</evidence>
<reference evidence="5" key="1">
    <citation type="submission" date="2016-10" db="EMBL/GenBank/DDBJ databases">
        <authorList>
            <person name="Varghese N."/>
        </authorList>
    </citation>
    <scope>NUCLEOTIDE SEQUENCE [LARGE SCALE GENOMIC DNA]</scope>
    <source>
        <strain evidence="5">ACV-9</strain>
    </source>
</reference>
<dbReference type="EMBL" id="FNZX01000006">
    <property type="protein sequence ID" value="SEK52409.1"/>
    <property type="molecule type" value="Genomic_DNA"/>
</dbReference>
<dbReference type="InterPro" id="IPR000415">
    <property type="entry name" value="Nitroreductase-like"/>
</dbReference>
<sequence>MEFQQVIDARQSVRSFNGKQVSEEILREMVSAASAAPSWKNTQTSRYYCISTPEQVSKFRETVLPDFNQNSTKDATAYVVTTFKKNISGFNKATGEADNEIGNGWGAYDLGLHDMLLCAKAVELGVDTLIMGLRDAKVVADFCGIPEDEQVMSIIAVGYRSESVTKKPPRKNVEDIAKFI</sequence>
<accession>A0A1H7HQ55</accession>
<evidence type="ECO:0000313" key="5">
    <source>
        <dbReference type="Proteomes" id="UP000182321"/>
    </source>
</evidence>
<dbReference type="PANTHER" id="PTHR43673">
    <property type="entry name" value="NAD(P)H NITROREDUCTASE YDGI-RELATED"/>
    <property type="match status" value="1"/>
</dbReference>
<organism evidence="4 5">
    <name type="scientific">Pseudobutyrivibrio ruminis</name>
    <dbReference type="NCBI Taxonomy" id="46206"/>
    <lineage>
        <taxon>Bacteria</taxon>
        <taxon>Bacillati</taxon>
        <taxon>Bacillota</taxon>
        <taxon>Clostridia</taxon>
        <taxon>Lachnospirales</taxon>
        <taxon>Lachnospiraceae</taxon>
        <taxon>Pseudobutyrivibrio</taxon>
    </lineage>
</organism>
<dbReference type="AlphaFoldDB" id="A0A1H7HQ55"/>
<dbReference type="Proteomes" id="UP000182321">
    <property type="component" value="Unassembled WGS sequence"/>
</dbReference>
<gene>
    <name evidence="4" type="ORF">SAMN02910377_01085</name>
</gene>
<comment type="similarity">
    <text evidence="1">Belongs to the nitroreductase family.</text>
</comment>
<dbReference type="PANTHER" id="PTHR43673:SF10">
    <property type="entry name" value="NADH DEHYDROGENASE_NAD(P)H NITROREDUCTASE XCC3605-RELATED"/>
    <property type="match status" value="1"/>
</dbReference>
<dbReference type="InterPro" id="IPR029479">
    <property type="entry name" value="Nitroreductase"/>
</dbReference>
<protein>
    <submittedName>
        <fullName evidence="4">Nitroreductase</fullName>
    </submittedName>
</protein>
<dbReference type="GO" id="GO:0016491">
    <property type="term" value="F:oxidoreductase activity"/>
    <property type="evidence" value="ECO:0007669"/>
    <property type="project" value="UniProtKB-KW"/>
</dbReference>
<keyword evidence="2" id="KW-0560">Oxidoreductase</keyword>
<proteinExistence type="inferred from homology"/>
<evidence type="ECO:0000259" key="3">
    <source>
        <dbReference type="Pfam" id="PF00881"/>
    </source>
</evidence>
<dbReference type="SUPFAM" id="SSF55469">
    <property type="entry name" value="FMN-dependent nitroreductase-like"/>
    <property type="match status" value="1"/>
</dbReference>
<name>A0A1H7HQ55_9FIRM</name>
<evidence type="ECO:0000313" key="4">
    <source>
        <dbReference type="EMBL" id="SEK52409.1"/>
    </source>
</evidence>